<evidence type="ECO:0000256" key="1">
    <source>
        <dbReference type="ARBA" id="ARBA00022448"/>
    </source>
</evidence>
<gene>
    <name evidence="3" type="ORF">BT96DRAFT_889875</name>
</gene>
<dbReference type="InterPro" id="IPR036497">
    <property type="entry name" value="GLTP_sf"/>
</dbReference>
<organism evidence="3 4">
    <name type="scientific">Gymnopus androsaceus JB14</name>
    <dbReference type="NCBI Taxonomy" id="1447944"/>
    <lineage>
        <taxon>Eukaryota</taxon>
        <taxon>Fungi</taxon>
        <taxon>Dikarya</taxon>
        <taxon>Basidiomycota</taxon>
        <taxon>Agaricomycotina</taxon>
        <taxon>Agaricomycetes</taxon>
        <taxon>Agaricomycetidae</taxon>
        <taxon>Agaricales</taxon>
        <taxon>Marasmiineae</taxon>
        <taxon>Omphalotaceae</taxon>
        <taxon>Gymnopus</taxon>
    </lineage>
</organism>
<dbReference type="GO" id="GO:1902387">
    <property type="term" value="F:ceramide 1-phosphate binding"/>
    <property type="evidence" value="ECO:0007669"/>
    <property type="project" value="TreeGrafter"/>
</dbReference>
<dbReference type="FunFam" id="1.10.3520.10:FF:000001">
    <property type="entry name" value="Pleckstrin domain-containing family A member 8"/>
    <property type="match status" value="1"/>
</dbReference>
<sequence>MAPLFETIKSFNDVPITSDGVETASFLEAMDGVLTMFDLFGSTVFGFVQSDIRGNISGVRARYQQARTDSETLEALVQCEATAGDKHKHGTACLVRLFRGLAFIQHSLQHMQNHPNEELHVCFRNAYEVTLKHHHAWVVRQVLHVAFRAVPHRRDFYGTISSGASPEKFDPEFGKWLDALEKIVKRMKGFLEGGGYGKV</sequence>
<keyword evidence="4" id="KW-1185">Reference proteome</keyword>
<proteinExistence type="predicted"/>
<protein>
    <submittedName>
        <fullName evidence="3">Glycolipid transfer protein</fullName>
    </submittedName>
</protein>
<dbReference type="EMBL" id="ML769682">
    <property type="protein sequence ID" value="KAE9389802.1"/>
    <property type="molecule type" value="Genomic_DNA"/>
</dbReference>
<dbReference type="GO" id="GO:0005829">
    <property type="term" value="C:cytosol"/>
    <property type="evidence" value="ECO:0007669"/>
    <property type="project" value="TreeGrafter"/>
</dbReference>
<dbReference type="InterPro" id="IPR014830">
    <property type="entry name" value="Glycolipid_transfer_prot_dom"/>
</dbReference>
<dbReference type="Pfam" id="PF08718">
    <property type="entry name" value="GLTP"/>
    <property type="match status" value="1"/>
</dbReference>
<dbReference type="OrthoDB" id="205255at2759"/>
<dbReference type="PANTHER" id="PTHR10219">
    <property type="entry name" value="GLYCOLIPID TRANSFER PROTEIN-RELATED"/>
    <property type="match status" value="1"/>
</dbReference>
<reference evidence="3" key="1">
    <citation type="journal article" date="2019" name="Environ. Microbiol.">
        <title>Fungal ecological strategies reflected in gene transcription - a case study of two litter decomposers.</title>
        <authorList>
            <person name="Barbi F."/>
            <person name="Kohler A."/>
            <person name="Barry K."/>
            <person name="Baskaran P."/>
            <person name="Daum C."/>
            <person name="Fauchery L."/>
            <person name="Ihrmark K."/>
            <person name="Kuo A."/>
            <person name="LaButti K."/>
            <person name="Lipzen A."/>
            <person name="Morin E."/>
            <person name="Grigoriev I.V."/>
            <person name="Henrissat B."/>
            <person name="Lindahl B."/>
            <person name="Martin F."/>
        </authorList>
    </citation>
    <scope>NUCLEOTIDE SEQUENCE</scope>
    <source>
        <strain evidence="3">JB14</strain>
    </source>
</reference>
<evidence type="ECO:0000259" key="2">
    <source>
        <dbReference type="Pfam" id="PF08718"/>
    </source>
</evidence>
<dbReference type="Proteomes" id="UP000799118">
    <property type="component" value="Unassembled WGS sequence"/>
</dbReference>
<evidence type="ECO:0000313" key="3">
    <source>
        <dbReference type="EMBL" id="KAE9389802.1"/>
    </source>
</evidence>
<dbReference type="PANTHER" id="PTHR10219:SF25">
    <property type="entry name" value="PLECKSTRIN HOMOLOGY DOMAIN-CONTAINING FAMILY A MEMBER 8"/>
    <property type="match status" value="1"/>
</dbReference>
<dbReference type="SUPFAM" id="SSF110004">
    <property type="entry name" value="Glycolipid transfer protein, GLTP"/>
    <property type="match status" value="1"/>
</dbReference>
<dbReference type="GO" id="GO:0016020">
    <property type="term" value="C:membrane"/>
    <property type="evidence" value="ECO:0007669"/>
    <property type="project" value="TreeGrafter"/>
</dbReference>
<dbReference type="AlphaFoldDB" id="A0A6A4GVD5"/>
<dbReference type="GO" id="GO:1902388">
    <property type="term" value="F:ceramide 1-phosphate transfer activity"/>
    <property type="evidence" value="ECO:0007669"/>
    <property type="project" value="TreeGrafter"/>
</dbReference>
<keyword evidence="1" id="KW-0813">Transport</keyword>
<evidence type="ECO:0000313" key="4">
    <source>
        <dbReference type="Proteomes" id="UP000799118"/>
    </source>
</evidence>
<feature type="domain" description="Glycolipid transfer protein" evidence="2">
    <location>
        <begin position="21"/>
        <end position="161"/>
    </location>
</feature>
<accession>A0A6A4GVD5</accession>
<name>A0A6A4GVD5_9AGAR</name>
<dbReference type="Gene3D" id="1.10.3520.10">
    <property type="entry name" value="Glycolipid transfer protein"/>
    <property type="match status" value="1"/>
</dbReference>